<dbReference type="PANTHER" id="PTHR30199:SF0">
    <property type="entry name" value="INNER MEMBRANE PROTEIN YDCO"/>
    <property type="match status" value="1"/>
</dbReference>
<keyword evidence="1" id="KW-0472">Membrane</keyword>
<dbReference type="AlphaFoldDB" id="A0A6J4V1X7"/>
<feature type="transmembrane region" description="Helical" evidence="1">
    <location>
        <begin position="20"/>
        <end position="41"/>
    </location>
</feature>
<dbReference type="EMBL" id="CADCWH010000343">
    <property type="protein sequence ID" value="CAA9567116.1"/>
    <property type="molecule type" value="Genomic_DNA"/>
</dbReference>
<protein>
    <recommendedName>
        <fullName evidence="3">Benzoate transport protein</fullName>
    </recommendedName>
</protein>
<dbReference type="Pfam" id="PF03594">
    <property type="entry name" value="BenE"/>
    <property type="match status" value="1"/>
</dbReference>
<gene>
    <name evidence="2" type="ORF">AVDCRST_MAG70-2133</name>
</gene>
<feature type="transmembrane region" description="Helical" evidence="1">
    <location>
        <begin position="101"/>
        <end position="125"/>
    </location>
</feature>
<name>A0A6J4V1X7_9BACT</name>
<dbReference type="InterPro" id="IPR004711">
    <property type="entry name" value="Benzoate_Transporter"/>
</dbReference>
<feature type="transmembrane region" description="Helical" evidence="1">
    <location>
        <begin position="218"/>
        <end position="243"/>
    </location>
</feature>
<dbReference type="GO" id="GO:0005886">
    <property type="term" value="C:plasma membrane"/>
    <property type="evidence" value="ECO:0007669"/>
    <property type="project" value="TreeGrafter"/>
</dbReference>
<dbReference type="GO" id="GO:0042925">
    <property type="term" value="F:benzoate transmembrane transporter activity"/>
    <property type="evidence" value="ECO:0007669"/>
    <property type="project" value="InterPro"/>
</dbReference>
<keyword evidence="1" id="KW-1133">Transmembrane helix</keyword>
<dbReference type="PANTHER" id="PTHR30199">
    <property type="entry name" value="MFS FAMILY TRANSPORTER, PREDICTED SUBSTRATE BENZOATE"/>
    <property type="match status" value="1"/>
</dbReference>
<feature type="transmembrane region" description="Helical" evidence="1">
    <location>
        <begin position="156"/>
        <end position="173"/>
    </location>
</feature>
<feature type="transmembrane region" description="Helical" evidence="1">
    <location>
        <begin position="53"/>
        <end position="73"/>
    </location>
</feature>
<accession>A0A6J4V1X7</accession>
<feature type="transmembrane region" description="Helical" evidence="1">
    <location>
        <begin position="326"/>
        <end position="346"/>
    </location>
</feature>
<keyword evidence="1" id="KW-0812">Transmembrane</keyword>
<feature type="transmembrane region" description="Helical" evidence="1">
    <location>
        <begin position="255"/>
        <end position="275"/>
    </location>
</feature>
<evidence type="ECO:0008006" key="3">
    <source>
        <dbReference type="Google" id="ProtNLM"/>
    </source>
</evidence>
<feature type="transmembrane region" description="Helical" evidence="1">
    <location>
        <begin position="132"/>
        <end position="150"/>
    </location>
</feature>
<feature type="transmembrane region" description="Helical" evidence="1">
    <location>
        <begin position="358"/>
        <end position="390"/>
    </location>
</feature>
<proteinExistence type="predicted"/>
<evidence type="ECO:0000313" key="2">
    <source>
        <dbReference type="EMBL" id="CAA9567116.1"/>
    </source>
</evidence>
<feature type="transmembrane region" description="Helical" evidence="1">
    <location>
        <begin position="295"/>
        <end position="314"/>
    </location>
</feature>
<reference evidence="2" key="1">
    <citation type="submission" date="2020-02" db="EMBL/GenBank/DDBJ databases">
        <authorList>
            <person name="Meier V. D."/>
        </authorList>
    </citation>
    <scope>NUCLEOTIDE SEQUENCE</scope>
    <source>
        <strain evidence="2">AVDCRST_MAG70</strain>
    </source>
</reference>
<organism evidence="2">
    <name type="scientific">uncultured Thermomicrobiales bacterium</name>
    <dbReference type="NCBI Taxonomy" id="1645740"/>
    <lineage>
        <taxon>Bacteria</taxon>
        <taxon>Pseudomonadati</taxon>
        <taxon>Thermomicrobiota</taxon>
        <taxon>Thermomicrobia</taxon>
        <taxon>Thermomicrobiales</taxon>
        <taxon>environmental samples</taxon>
    </lineage>
</organism>
<sequence>MSTPRENPPHPSSGSILPAVSVAIPILIFAITLISLLLTVAETFGLSSRQTSSLIVASYGISGLLSLAMTAAYRQPLFLIWSSTGLIFVASFADEFSYSEMLGATFVAGVAISIIGGLGLSTWLAGQVPSPIVFGVLAGLVMPFVVRVFTELDAEPVIVGATVAVYLLARRFFPPRIPPLLPALMAGVLVTASVGDLRRLPSDWTLPSIVVTRPDISWHAILTVSPVLVVLALPLSNLSAVVYLRSQGYDPPARIIDVMSGVCTVASSFIAPVPVNMGHFVTPLTAGPDAGPHHLRHRSVYLTSGSLVLVALTARLAGAIPTAVPVALLFAVAGLALLSVLGNALGEMVKGPLRLGPLLAFVVASSELSLGGFGSAFWALVIGTAVTILLERDEWRAVRSG</sequence>
<evidence type="ECO:0000256" key="1">
    <source>
        <dbReference type="SAM" id="Phobius"/>
    </source>
</evidence>